<accession>A0A8J8FFV8</accession>
<dbReference type="Pfam" id="PF00472">
    <property type="entry name" value="RF-1"/>
    <property type="match status" value="1"/>
</dbReference>
<organism evidence="3 4">
    <name type="scientific">Limnovirga soli</name>
    <dbReference type="NCBI Taxonomy" id="2656915"/>
    <lineage>
        <taxon>Bacteria</taxon>
        <taxon>Pseudomonadati</taxon>
        <taxon>Bacteroidota</taxon>
        <taxon>Chitinophagia</taxon>
        <taxon>Chitinophagales</taxon>
        <taxon>Chitinophagaceae</taxon>
        <taxon>Limnovirga</taxon>
    </lineage>
</organism>
<protein>
    <submittedName>
        <fullName evidence="3">Aminoacyl-tRNA hydrolase</fullName>
    </submittedName>
</protein>
<gene>
    <name evidence="3" type="ORF">GD597_11990</name>
</gene>
<dbReference type="PANTHER" id="PTHR47814">
    <property type="entry name" value="PEPTIDYL-TRNA HYDROLASE ARFB"/>
    <property type="match status" value="1"/>
</dbReference>
<dbReference type="AlphaFoldDB" id="A0A8J8FFV8"/>
<sequence>MKIDITPEIIFQTARSGGKGGQNVNKVETMVEGRWLVATSVLLTGEQKALVQAKLANKITAEGYFLVKSQEARTQLGNKQLVIQKMLQLLADALTVKKARIALKIPKSVIEKRKENKQQLSHKKMQRRRLKPGDY</sequence>
<evidence type="ECO:0000259" key="2">
    <source>
        <dbReference type="Pfam" id="PF00472"/>
    </source>
</evidence>
<proteinExistence type="predicted"/>
<dbReference type="GO" id="GO:0043022">
    <property type="term" value="F:ribosome binding"/>
    <property type="evidence" value="ECO:0007669"/>
    <property type="project" value="TreeGrafter"/>
</dbReference>
<keyword evidence="4" id="KW-1185">Reference proteome</keyword>
<reference evidence="3" key="1">
    <citation type="submission" date="2019-10" db="EMBL/GenBank/DDBJ databases">
        <title>Draft genome sequence of Panacibacter sp. KCS-6.</title>
        <authorList>
            <person name="Yim K.J."/>
        </authorList>
    </citation>
    <scope>NUCLEOTIDE SEQUENCE</scope>
    <source>
        <strain evidence="3">KCS-6</strain>
    </source>
</reference>
<dbReference type="GO" id="GO:0004045">
    <property type="term" value="F:peptidyl-tRNA hydrolase activity"/>
    <property type="evidence" value="ECO:0007669"/>
    <property type="project" value="TreeGrafter"/>
</dbReference>
<feature type="domain" description="Prokaryotic-type class I peptide chain release factors" evidence="2">
    <location>
        <begin position="8"/>
        <end position="127"/>
    </location>
</feature>
<comment type="caution">
    <text evidence="3">The sequence shown here is derived from an EMBL/GenBank/DDBJ whole genome shotgun (WGS) entry which is preliminary data.</text>
</comment>
<dbReference type="PANTHER" id="PTHR47814:SF1">
    <property type="entry name" value="PEPTIDYL-TRNA HYDROLASE ARFB"/>
    <property type="match status" value="1"/>
</dbReference>
<dbReference type="SUPFAM" id="SSF110916">
    <property type="entry name" value="Peptidyl-tRNA hydrolase domain-like"/>
    <property type="match status" value="1"/>
</dbReference>
<evidence type="ECO:0000313" key="3">
    <source>
        <dbReference type="EMBL" id="NNV56183.1"/>
    </source>
</evidence>
<evidence type="ECO:0000313" key="4">
    <source>
        <dbReference type="Proteomes" id="UP000598971"/>
    </source>
</evidence>
<dbReference type="Proteomes" id="UP000598971">
    <property type="component" value="Unassembled WGS sequence"/>
</dbReference>
<name>A0A8J8FFV8_9BACT</name>
<feature type="compositionally biased region" description="Basic residues" evidence="1">
    <location>
        <begin position="120"/>
        <end position="135"/>
    </location>
</feature>
<dbReference type="RefSeq" id="WP_171608113.1">
    <property type="nucleotide sequence ID" value="NZ_WHPF01000007.1"/>
</dbReference>
<dbReference type="EMBL" id="WHPF01000007">
    <property type="protein sequence ID" value="NNV56183.1"/>
    <property type="molecule type" value="Genomic_DNA"/>
</dbReference>
<dbReference type="GO" id="GO:0072344">
    <property type="term" value="P:rescue of stalled ribosome"/>
    <property type="evidence" value="ECO:0007669"/>
    <property type="project" value="TreeGrafter"/>
</dbReference>
<dbReference type="InterPro" id="IPR000352">
    <property type="entry name" value="Pep_chain_release_fac_I"/>
</dbReference>
<evidence type="ECO:0000256" key="1">
    <source>
        <dbReference type="SAM" id="MobiDB-lite"/>
    </source>
</evidence>
<dbReference type="GO" id="GO:0003747">
    <property type="term" value="F:translation release factor activity"/>
    <property type="evidence" value="ECO:0007669"/>
    <property type="project" value="InterPro"/>
</dbReference>
<feature type="region of interest" description="Disordered" evidence="1">
    <location>
        <begin position="113"/>
        <end position="135"/>
    </location>
</feature>
<keyword evidence="3" id="KW-0378">Hydrolase</keyword>
<dbReference type="Gene3D" id="3.30.160.20">
    <property type="match status" value="1"/>
</dbReference>